<dbReference type="InterPro" id="IPR032088">
    <property type="entry name" value="SAT"/>
</dbReference>
<keyword evidence="1" id="KW-0596">Phosphopantetheine</keyword>
<dbReference type="Proteomes" id="UP000053958">
    <property type="component" value="Unassembled WGS sequence"/>
</dbReference>
<dbReference type="SUPFAM" id="SSF53901">
    <property type="entry name" value="Thiolase-like"/>
    <property type="match status" value="1"/>
</dbReference>
<dbReference type="PROSITE" id="PS50075">
    <property type="entry name" value="CARRIER"/>
    <property type="match status" value="2"/>
</dbReference>
<feature type="active site" description="Proton donor; for dehydratase activity" evidence="5">
    <location>
        <position position="1526"/>
    </location>
</feature>
<accession>A0A0F4Z041</accession>
<evidence type="ECO:0000313" key="10">
    <source>
        <dbReference type="EMBL" id="KKA23233.1"/>
    </source>
</evidence>
<dbReference type="GO" id="GO:0044550">
    <property type="term" value="P:secondary metabolite biosynthetic process"/>
    <property type="evidence" value="ECO:0007669"/>
    <property type="project" value="TreeGrafter"/>
</dbReference>
<evidence type="ECO:0000256" key="5">
    <source>
        <dbReference type="PROSITE-ProRule" id="PRU01363"/>
    </source>
</evidence>
<dbReference type="PANTHER" id="PTHR43775:SF45">
    <property type="entry name" value="CONIDIAL PIGMENT POLYKETIDE SYNTHASE ALB1"/>
    <property type="match status" value="1"/>
</dbReference>
<comment type="caution">
    <text evidence="10">The sequence shown here is derived from an EMBL/GenBank/DDBJ whole genome shotgun (WGS) entry which is preliminary data.</text>
</comment>
<dbReference type="Gene3D" id="3.30.70.3290">
    <property type="match status" value="1"/>
</dbReference>
<dbReference type="PROSITE" id="PS52004">
    <property type="entry name" value="KS3_2"/>
    <property type="match status" value="1"/>
</dbReference>
<dbReference type="Pfam" id="PF14765">
    <property type="entry name" value="PS-DH"/>
    <property type="match status" value="1"/>
</dbReference>
<dbReference type="InterPro" id="IPR049552">
    <property type="entry name" value="PKS_DH_N"/>
</dbReference>
<name>A0A0F4Z041_RASE3</name>
<dbReference type="SUPFAM" id="SSF52151">
    <property type="entry name" value="FabD/lysophospholipase-like"/>
    <property type="match status" value="1"/>
</dbReference>
<organism evidence="10 11">
    <name type="scientific">Rasamsonia emersonii (strain ATCC 16479 / CBS 393.64 / IMI 116815)</name>
    <dbReference type="NCBI Taxonomy" id="1408163"/>
    <lineage>
        <taxon>Eukaryota</taxon>
        <taxon>Fungi</taxon>
        <taxon>Dikarya</taxon>
        <taxon>Ascomycota</taxon>
        <taxon>Pezizomycotina</taxon>
        <taxon>Eurotiomycetes</taxon>
        <taxon>Eurotiomycetidae</taxon>
        <taxon>Eurotiales</taxon>
        <taxon>Trichocomaceae</taxon>
        <taxon>Rasamsonia</taxon>
    </lineage>
</organism>
<feature type="domain" description="Ketosynthase family 3 (KS3)" evidence="8">
    <location>
        <begin position="383"/>
        <end position="816"/>
    </location>
</feature>
<dbReference type="InterPro" id="IPR014031">
    <property type="entry name" value="Ketoacyl_synth_C"/>
</dbReference>
<dbReference type="SUPFAM" id="SSF55048">
    <property type="entry name" value="Probable ACP-binding domain of malonyl-CoA ACP transacylase"/>
    <property type="match status" value="1"/>
</dbReference>
<feature type="domain" description="PKS/mFAS DH" evidence="9">
    <location>
        <begin position="1307"/>
        <end position="1613"/>
    </location>
</feature>
<dbReference type="EMBL" id="LASV01000107">
    <property type="protein sequence ID" value="KKA23233.1"/>
    <property type="molecule type" value="Genomic_DNA"/>
</dbReference>
<dbReference type="Gene3D" id="3.40.50.1820">
    <property type="entry name" value="alpha/beta hydrolase"/>
    <property type="match status" value="1"/>
</dbReference>
<evidence type="ECO:0000259" key="9">
    <source>
        <dbReference type="PROSITE" id="PS52019"/>
    </source>
</evidence>
<dbReference type="InterPro" id="IPR029058">
    <property type="entry name" value="AB_hydrolase_fold"/>
</dbReference>
<evidence type="ECO:0000256" key="4">
    <source>
        <dbReference type="ARBA" id="ARBA00022737"/>
    </source>
</evidence>
<feature type="domain" description="Carrier" evidence="7">
    <location>
        <begin position="1788"/>
        <end position="1865"/>
    </location>
</feature>
<keyword evidence="11" id="KW-1185">Reference proteome</keyword>
<dbReference type="Pfam" id="PF00975">
    <property type="entry name" value="Thioesterase"/>
    <property type="match status" value="1"/>
</dbReference>
<dbReference type="GeneID" id="25315077"/>
<dbReference type="SMART" id="SM00827">
    <property type="entry name" value="PKS_AT"/>
    <property type="match status" value="1"/>
</dbReference>
<dbReference type="InterPro" id="IPR016035">
    <property type="entry name" value="Acyl_Trfase/lysoPLipase"/>
</dbReference>
<keyword evidence="10" id="KW-0012">Acyltransferase</keyword>
<dbReference type="InterPro" id="IPR020841">
    <property type="entry name" value="PKS_Beta-ketoAc_synthase_dom"/>
</dbReference>
<dbReference type="CDD" id="cd00833">
    <property type="entry name" value="PKS"/>
    <property type="match status" value="1"/>
</dbReference>
<dbReference type="SUPFAM" id="SSF47336">
    <property type="entry name" value="ACP-like"/>
    <property type="match status" value="2"/>
</dbReference>
<dbReference type="GO" id="GO:0004315">
    <property type="term" value="F:3-oxoacyl-[acyl-carrier-protein] synthase activity"/>
    <property type="evidence" value="ECO:0007669"/>
    <property type="project" value="InterPro"/>
</dbReference>
<dbReference type="Gene3D" id="3.30.70.250">
    <property type="entry name" value="Malonyl-CoA ACP transacylase, ACP-binding"/>
    <property type="match status" value="1"/>
</dbReference>
<dbReference type="InterPro" id="IPR016036">
    <property type="entry name" value="Malonyl_transacylase_ACP-bd"/>
</dbReference>
<keyword evidence="4" id="KW-0677">Repeat</keyword>
<evidence type="ECO:0000259" key="7">
    <source>
        <dbReference type="PROSITE" id="PS50075"/>
    </source>
</evidence>
<proteinExistence type="predicted"/>
<reference evidence="10 11" key="1">
    <citation type="submission" date="2015-04" db="EMBL/GenBank/DDBJ databases">
        <authorList>
            <person name="Heijne W.H."/>
            <person name="Fedorova N.D."/>
            <person name="Nierman W.C."/>
            <person name="Vollebregt A.W."/>
            <person name="Zhao Z."/>
            <person name="Wu L."/>
            <person name="Kumar M."/>
            <person name="Stam H."/>
            <person name="van den Berg M.A."/>
            <person name="Pel H.J."/>
        </authorList>
    </citation>
    <scope>NUCLEOTIDE SEQUENCE [LARGE SCALE GENOMIC DNA]</scope>
    <source>
        <strain evidence="10 11">CBS 393.64</strain>
    </source>
</reference>
<dbReference type="GO" id="GO:0031177">
    <property type="term" value="F:phosphopantetheine binding"/>
    <property type="evidence" value="ECO:0007669"/>
    <property type="project" value="InterPro"/>
</dbReference>
<evidence type="ECO:0000256" key="2">
    <source>
        <dbReference type="ARBA" id="ARBA00022553"/>
    </source>
</evidence>
<dbReference type="SMART" id="SM00825">
    <property type="entry name" value="PKS_KS"/>
    <property type="match status" value="1"/>
</dbReference>
<keyword evidence="3 10" id="KW-0808">Transferase</keyword>
<dbReference type="OrthoDB" id="329835at2759"/>
<feature type="region of interest" description="C-terminal hotdog fold" evidence="5">
    <location>
        <begin position="1468"/>
        <end position="1613"/>
    </location>
</feature>
<dbReference type="Pfam" id="PF00109">
    <property type="entry name" value="ketoacyl-synt"/>
    <property type="match status" value="1"/>
</dbReference>
<gene>
    <name evidence="10" type="ORF">T310_2726</name>
</gene>
<dbReference type="InterPro" id="IPR009081">
    <property type="entry name" value="PP-bd_ACP"/>
</dbReference>
<dbReference type="SUPFAM" id="SSF53474">
    <property type="entry name" value="alpha/beta-Hydrolases"/>
    <property type="match status" value="1"/>
</dbReference>
<dbReference type="RefSeq" id="XP_013329845.1">
    <property type="nucleotide sequence ID" value="XM_013474391.1"/>
</dbReference>
<dbReference type="Gene3D" id="3.10.129.110">
    <property type="entry name" value="Polyketide synthase dehydratase"/>
    <property type="match status" value="1"/>
</dbReference>
<dbReference type="Gene3D" id="1.10.1200.10">
    <property type="entry name" value="ACP-like"/>
    <property type="match status" value="2"/>
</dbReference>
<dbReference type="PANTHER" id="PTHR43775">
    <property type="entry name" value="FATTY ACID SYNTHASE"/>
    <property type="match status" value="1"/>
</dbReference>
<dbReference type="PROSITE" id="PS52019">
    <property type="entry name" value="PKS_MFAS_DH"/>
    <property type="match status" value="1"/>
</dbReference>
<dbReference type="InterPro" id="IPR049551">
    <property type="entry name" value="PKS_DH_C"/>
</dbReference>
<feature type="domain" description="Carrier" evidence="7">
    <location>
        <begin position="1672"/>
        <end position="1749"/>
    </location>
</feature>
<dbReference type="Pfam" id="PF21089">
    <property type="entry name" value="PKS_DH_N"/>
    <property type="match status" value="1"/>
</dbReference>
<dbReference type="InterPro" id="IPR014043">
    <property type="entry name" value="Acyl_transferase_dom"/>
</dbReference>
<dbReference type="InterPro" id="IPR042104">
    <property type="entry name" value="PKS_dehydratase_sf"/>
</dbReference>
<evidence type="ECO:0000256" key="3">
    <source>
        <dbReference type="ARBA" id="ARBA00022679"/>
    </source>
</evidence>
<dbReference type="Pfam" id="PF00698">
    <property type="entry name" value="Acyl_transf_1"/>
    <property type="match status" value="1"/>
</dbReference>
<dbReference type="InterPro" id="IPR018201">
    <property type="entry name" value="Ketoacyl_synth_AS"/>
</dbReference>
<dbReference type="FunFam" id="3.10.129.110:FF:000001">
    <property type="entry name" value="Sterigmatocystin biosynthesis polyketide synthase"/>
    <property type="match status" value="1"/>
</dbReference>
<keyword evidence="2" id="KW-0597">Phosphoprotein</keyword>
<dbReference type="InterPro" id="IPR014030">
    <property type="entry name" value="Ketoacyl_synth_N"/>
</dbReference>
<dbReference type="GO" id="GO:0006633">
    <property type="term" value="P:fatty acid biosynthetic process"/>
    <property type="evidence" value="ECO:0007669"/>
    <property type="project" value="InterPro"/>
</dbReference>
<dbReference type="InterPro" id="IPR001227">
    <property type="entry name" value="Ac_transferase_dom_sf"/>
</dbReference>
<dbReference type="FunFam" id="1.10.1200.10:FF:000011">
    <property type="entry name" value="Sterigmatocystin biosynthesis polyketide synthase"/>
    <property type="match status" value="1"/>
</dbReference>
<sequence>MDDLVQSTAFMPPIVDSMDSCHVFLFGDQTVSFERDLQRLLHVKDNNALRSFFDKVGFSLRRELSNLPSSQQEWFPRFTTVIDLVSKLDETEGRPVLKFALLCLCEIAQFIRYFGEGSRPYPQVANSYLLGLCTGSFAAAAISTSQTLSELIPAGVEAVLVAFRTALRSFVLHNDLEGPIPGLSRSWSVVVDAQEADARALIESFCSEKGLPRSSRPYVSSVMPTNVTISGPPSLLQEFLTANSFRAHHLPIELPYHAPHLFDAADVDEIVGEFHDSVLESYKQRFTLLSAASGEPVAADSFKTVLRTIVSDTLCKPLRWDKILPVITDTVSNEDFKHCILYPLSSTSSQLLSSTLTKNTSVQVSINNLVGSGSSAPTGRFEQSKIAIIGYSGRFPDAASNEEFWDLLHAGRDVHRTIPEDRFDWKAHFDATGKKKNTSRIQYGCFIKEPGLFDTRFFNMSPRESENTDPAQRLAITATYEAIEMAGLVPNRTPSTQQDRIGVFFGITSDDWREVNSGQNVDTYFIPGGNRAFVPGRISYFFRFCGPSLSIDTACSSSFAAIQTACAYLWRGECDTAVAGGTNVLTNPDNFAGLDRGHFLSTTGNCNAFDDGASGYCRADAVGSVILKRLEDAEADNDPIFGVIVGAYTNHCGQTDSITRPHEGDQASVFKRIMRNAGVNPLDISYIEMHGTGTQAGDATEMNSVLSVFVPGRERVPRHPLYLGSAKANVGHAESASGVSSLIKVLMMMKHNEIPPHCGIKTKINHNYPLDLNERNVHIAFKPVPWHRKDCYNGKRTVFLNNFSAAGGNTAVLLEDAPLPQQSGNENDPRTTHLIAVTAKTPKSLSGNIAALIRFLDDNPDTYVPALSYTTTARRIQHNYRIMCAGSDVQTLRESLVAKSNIPDLKPIPNFSKIPKIVFVFTGQGSFYAGVGKQLFESIWQFKSDILRFDGIAQREGFPSFLSAIDGSTEINGDVDPVIAHLALTSIQMGLSRLWISWGIKPSATIGHSLGEYAALHAAGVLTASEVIYLVGTRAQLLSASCTKGTHSMLVIKAPLDVVRPLFAGSRCEVACINQPTSNVISGPGYEIDALAKQCQSYGHESVKLDIPFAFHSAQVDPILEAFEVAAGSVRYEKPSIPYISPLLGQVISDGTTLGASYLTKACRNAVNFQGALEAARAASIVDDRTIWLEIGSHPACSGMVKGTFGSQTLTIPSLRKGTDTWKVIASGLESLYLNGIEIDWNEYHRDFKSSHRVVGLPRYSWDLKNYWIQYRNNFCLTKGDDPEPQQIPAAVPDEQQTPVYISPSTQRVVEEDHAADISTLLVESDIHDPRLAPVIQDHKVNGVPLCPSSLYADMAMSVADYMLKAKNKRSDNAGLDVADVKVEKPLIATPDKGSQLLRVSASADWSTNVVSISLYSVTSEGKKLADHATCQVRITEKQTWLDDWKRTSYLIRSRITSLNKAVDEGDSHKMKGGIVYKLFGAVVDYGPRYHGLQEVVLDSNELEATAKVSFQVDDGGFFLNPCWIDSLGHIAGFIMNGNDNVNSATQVFINHGWDRMRCATKFSKDKVYQTYNRMQLVSGTMYAGDTYILDEGNIVAIFEGVKFQGVPRRVLDHLLPSKTAAPKNAQKASNTTTPDAKVPTKTKPASAPVAKRSPAATKQTSKPAAVSQAKPSNNSIVPRVMAIVSEEAGIDSSELSPNDEFGDYGIDSLLSLTICGRLQEELGLSLPSSLFADYPTVKELSNFFQGSEQPLSPAESSVDDQDIQTPEHDTDLEGTSSEYETRATSVAELNDVIEIIRATIAEETGVAIADVTPSTSFAELGVDSLLGLTIMGKLSEELEMDIPSTLLTENDTLDEIESALGLKARGSKDSDPVSRGPGVLRLEPDKPPHSTSVLLQGNPKSATKILFLFPDGSGSATSYASLAKISSDVVVYGLNCPWMKTPQDMTCTLEDLTAKYLVEIRRRQPHGPYYFGGWSAGGICAYEAAQQLARQGEETARLILIDSPNPIGLENPPQRMYDFFESLDFFGMNGKAPPSWLRPHFNAFIRLLDEYKIQPFSGRPLDTHIVYARDGICKHPSDPRPEIRPDDPREMLWLLNNRTDFSGSGWAQLVGAQNLKISVMDEVNHFSMVAPEPKIDKLSAFIRQAME</sequence>
<dbReference type="InterPro" id="IPR020806">
    <property type="entry name" value="PKS_PP-bd"/>
</dbReference>
<dbReference type="SMART" id="SM00823">
    <property type="entry name" value="PKS_PP"/>
    <property type="match status" value="2"/>
</dbReference>
<evidence type="ECO:0000256" key="1">
    <source>
        <dbReference type="ARBA" id="ARBA00022450"/>
    </source>
</evidence>
<evidence type="ECO:0000259" key="8">
    <source>
        <dbReference type="PROSITE" id="PS52004"/>
    </source>
</evidence>
<dbReference type="Pfam" id="PF16073">
    <property type="entry name" value="SAT"/>
    <property type="match status" value="1"/>
</dbReference>
<dbReference type="Pfam" id="PF00550">
    <property type="entry name" value="PP-binding"/>
    <property type="match status" value="2"/>
</dbReference>
<dbReference type="GO" id="GO:0004312">
    <property type="term" value="F:fatty acid synthase activity"/>
    <property type="evidence" value="ECO:0007669"/>
    <property type="project" value="TreeGrafter"/>
</dbReference>
<dbReference type="EC" id="2.3.1.94" evidence="10"/>
<dbReference type="Pfam" id="PF22621">
    <property type="entry name" value="CurL-like_PKS_C"/>
    <property type="match status" value="1"/>
</dbReference>
<dbReference type="Gene3D" id="3.40.47.10">
    <property type="match status" value="1"/>
</dbReference>
<dbReference type="STRING" id="1408163.A0A0F4Z041"/>
<dbReference type="InterPro" id="IPR001031">
    <property type="entry name" value="Thioesterase"/>
</dbReference>
<evidence type="ECO:0000313" key="11">
    <source>
        <dbReference type="Proteomes" id="UP000053958"/>
    </source>
</evidence>
<dbReference type="InterPro" id="IPR016039">
    <property type="entry name" value="Thiolase-like"/>
</dbReference>
<dbReference type="FunFam" id="3.40.50.1820:FF:000116">
    <property type="entry name" value="Sterigmatocystin biosynthesis polyketide synthase"/>
    <property type="match status" value="1"/>
</dbReference>
<dbReference type="Gene3D" id="3.40.366.10">
    <property type="entry name" value="Malonyl-Coenzyme A Acyl Carrier Protein, domain 2"/>
    <property type="match status" value="2"/>
</dbReference>
<dbReference type="PROSITE" id="PS00012">
    <property type="entry name" value="PHOSPHOPANTETHEINE"/>
    <property type="match status" value="1"/>
</dbReference>
<dbReference type="GO" id="GO:0047879">
    <property type="term" value="F:erythronolide synthase activity"/>
    <property type="evidence" value="ECO:0007669"/>
    <property type="project" value="UniProtKB-EC"/>
</dbReference>
<feature type="region of interest" description="Disordered" evidence="6">
    <location>
        <begin position="1618"/>
        <end position="1673"/>
    </location>
</feature>
<dbReference type="FunFam" id="3.40.47.10:FF:000031">
    <property type="entry name" value="Sterigmatocystin biosynthesis polyketide synthase"/>
    <property type="match status" value="1"/>
</dbReference>
<evidence type="ECO:0000256" key="6">
    <source>
        <dbReference type="SAM" id="MobiDB-lite"/>
    </source>
</evidence>
<feature type="region of interest" description="Disordered" evidence="6">
    <location>
        <begin position="1865"/>
        <end position="1892"/>
    </location>
</feature>
<dbReference type="NCBIfam" id="TIGR04532">
    <property type="entry name" value="PT_fungal_PKS"/>
    <property type="match status" value="1"/>
</dbReference>
<dbReference type="PROSITE" id="PS00606">
    <property type="entry name" value="KS3_1"/>
    <property type="match status" value="1"/>
</dbReference>
<protein>
    <submittedName>
        <fullName evidence="10">6-deoxyerythronolide-B synthase</fullName>
        <ecNumber evidence="10">2.3.1.94</ecNumber>
    </submittedName>
</protein>
<dbReference type="InterPro" id="IPR049900">
    <property type="entry name" value="PKS_mFAS_DH"/>
</dbReference>
<dbReference type="InterPro" id="IPR006162">
    <property type="entry name" value="Ppantetheine_attach_site"/>
</dbReference>
<dbReference type="InterPro" id="IPR036736">
    <property type="entry name" value="ACP-like_sf"/>
</dbReference>
<feature type="region of interest" description="Disordered" evidence="6">
    <location>
        <begin position="1746"/>
        <end position="1779"/>
    </location>
</feature>
<dbReference type="InterPro" id="IPR030918">
    <property type="entry name" value="PT_fungal_PKS"/>
</dbReference>
<dbReference type="Pfam" id="PF02801">
    <property type="entry name" value="Ketoacyl-synt_C"/>
    <property type="match status" value="1"/>
</dbReference>
<feature type="region of interest" description="N-terminal hotdog fold" evidence="5">
    <location>
        <begin position="1307"/>
        <end position="1440"/>
    </location>
</feature>
<feature type="active site" description="Proton acceptor; for dehydratase activity" evidence="5">
    <location>
        <position position="1339"/>
    </location>
</feature>
<dbReference type="InterPro" id="IPR050091">
    <property type="entry name" value="PKS_NRPS_Biosynth_Enz"/>
</dbReference>